<comment type="caution">
    <text evidence="1">The sequence shown here is derived from an EMBL/GenBank/DDBJ whole genome shotgun (WGS) entry which is preliminary data.</text>
</comment>
<name>A0A0F8IDF8_METMZ</name>
<accession>A0A0F8IDF8</accession>
<reference evidence="1" key="1">
    <citation type="journal article" date="2015" name="ISME J.">
        <title>Genomic and phenotypic differentiation among Methanosarcina mazei populations from Columbia River sediment.</title>
        <authorList>
            <person name="Youngblut N.D."/>
            <person name="Wirth J.S."/>
            <person name="Henriksen J.R."/>
            <person name="Smith M."/>
            <person name="Simon H."/>
            <person name="Metcalf W.W."/>
            <person name="Whitaker R.J."/>
        </authorList>
    </citation>
    <scope>NUCLEOTIDE SEQUENCE [LARGE SCALE GENOMIC DNA]</scope>
    <source>
        <strain evidence="1">3.H.A.1A.1</strain>
    </source>
</reference>
<organism evidence="1">
    <name type="scientific">Methanosarcina mazei</name>
    <name type="common">Methanosarcina frisia</name>
    <dbReference type="NCBI Taxonomy" id="2209"/>
    <lineage>
        <taxon>Archaea</taxon>
        <taxon>Methanobacteriati</taxon>
        <taxon>Methanobacteriota</taxon>
        <taxon>Stenosarchaea group</taxon>
        <taxon>Methanomicrobia</taxon>
        <taxon>Methanosarcinales</taxon>
        <taxon>Methanosarcinaceae</taxon>
        <taxon>Methanosarcina</taxon>
    </lineage>
</organism>
<dbReference type="AlphaFoldDB" id="A0A0F8IDF8"/>
<protein>
    <recommendedName>
        <fullName evidence="2">DUF1699 family protein</fullName>
    </recommendedName>
</protein>
<evidence type="ECO:0008006" key="2">
    <source>
        <dbReference type="Google" id="ProtNLM"/>
    </source>
</evidence>
<dbReference type="PATRIC" id="fig|2209.69.peg.2215"/>
<gene>
    <name evidence="1" type="ORF">DU43_09990</name>
</gene>
<dbReference type="Pfam" id="PF08004">
    <property type="entry name" value="DUF1699"/>
    <property type="match status" value="1"/>
</dbReference>
<proteinExistence type="predicted"/>
<dbReference type="InterPro" id="IPR012546">
    <property type="entry name" value="DUF1699"/>
</dbReference>
<evidence type="ECO:0000313" key="1">
    <source>
        <dbReference type="EMBL" id="KKG77489.1"/>
    </source>
</evidence>
<dbReference type="EMBL" id="JJPM01000095">
    <property type="protein sequence ID" value="KKG77489.1"/>
    <property type="molecule type" value="Genomic_DNA"/>
</dbReference>
<sequence length="135" mass="15725">MRIRVVSSREEIFTLNPNERIVHLAFRPSNKDIFGLVETCPKIEVIQLPRSYMRTVSRSIEMFLQMQRVQLLEGDVWGHRKDINEYYEIPSSVIEKIKEMKNEGKTAEEIEKKVARESKLNPGMVGYILNKEASA</sequence>